<dbReference type="InterPro" id="IPR001509">
    <property type="entry name" value="Epimerase_deHydtase"/>
</dbReference>
<gene>
    <name evidence="4" type="ORF">NKR23_g5652</name>
</gene>
<evidence type="ECO:0000313" key="5">
    <source>
        <dbReference type="Proteomes" id="UP001174694"/>
    </source>
</evidence>
<evidence type="ECO:0000259" key="3">
    <source>
        <dbReference type="Pfam" id="PF01370"/>
    </source>
</evidence>
<protein>
    <submittedName>
        <fullName evidence="4">NAD(P)-binding protein</fullName>
    </submittedName>
</protein>
<dbReference type="Gene3D" id="3.40.50.720">
    <property type="entry name" value="NAD(P)-binding Rossmann-like Domain"/>
    <property type="match status" value="1"/>
</dbReference>
<dbReference type="InterPro" id="IPR036291">
    <property type="entry name" value="NAD(P)-bd_dom_sf"/>
</dbReference>
<dbReference type="GO" id="GO:0016616">
    <property type="term" value="F:oxidoreductase activity, acting on the CH-OH group of donors, NAD or NADP as acceptor"/>
    <property type="evidence" value="ECO:0007669"/>
    <property type="project" value="TreeGrafter"/>
</dbReference>
<dbReference type="PANTHER" id="PTHR10366">
    <property type="entry name" value="NAD DEPENDENT EPIMERASE/DEHYDRATASE"/>
    <property type="match status" value="1"/>
</dbReference>
<evidence type="ECO:0000256" key="2">
    <source>
        <dbReference type="ARBA" id="ARBA00023445"/>
    </source>
</evidence>
<evidence type="ECO:0000256" key="1">
    <source>
        <dbReference type="ARBA" id="ARBA00023002"/>
    </source>
</evidence>
<dbReference type="Pfam" id="PF01370">
    <property type="entry name" value="Epimerase"/>
    <property type="match status" value="1"/>
</dbReference>
<accession>A0AA38RFV0</accession>
<evidence type="ECO:0000313" key="4">
    <source>
        <dbReference type="EMBL" id="KAJ9144962.1"/>
    </source>
</evidence>
<name>A0AA38RFV0_9PEZI</name>
<feature type="domain" description="NAD-dependent epimerase/dehydratase" evidence="3">
    <location>
        <begin position="14"/>
        <end position="220"/>
    </location>
</feature>
<dbReference type="Proteomes" id="UP001174694">
    <property type="component" value="Unassembled WGS sequence"/>
</dbReference>
<comment type="caution">
    <text evidence="4">The sequence shown here is derived from an EMBL/GenBank/DDBJ whole genome shotgun (WGS) entry which is preliminary data.</text>
</comment>
<dbReference type="EMBL" id="JANBVO010000015">
    <property type="protein sequence ID" value="KAJ9144962.1"/>
    <property type="molecule type" value="Genomic_DNA"/>
</dbReference>
<sequence>MANLKTTLPQGSLVLVTSATGYVASHVVKQFLERGYRVRGTVRDLAKASWLTEGVFKPYAETGYLSLTVVPDLGADHAFDDSVKGVSAIVHMATIASFDPDPNKVVPQTVAGITSLLNAAMKEPTVREFVYTGSIVTSTMVIPGLSTHVEHDTWNDLAVQLAWAPPPYEPSRGFIVYMASKVAAEKEFWAVTERQPHFTVNVISPATIFGPPLNQKHLVKKSAFVTALWNGDTDELSQIPATYVIDVQDVALLHVAAILDPDVRGGRLQAWGWPCNWNDILAILREIRPDRKFVSDFPNSQQLSLTTDHGPALALLKKWCQQDGWRSLKHTIADSLIGLE</sequence>
<reference evidence="4" key="1">
    <citation type="submission" date="2022-07" db="EMBL/GenBank/DDBJ databases">
        <title>Fungi with potential for degradation of polypropylene.</title>
        <authorList>
            <person name="Gostincar C."/>
        </authorList>
    </citation>
    <scope>NUCLEOTIDE SEQUENCE</scope>
    <source>
        <strain evidence="4">EXF-13308</strain>
    </source>
</reference>
<keyword evidence="1" id="KW-0560">Oxidoreductase</keyword>
<dbReference type="SUPFAM" id="SSF51735">
    <property type="entry name" value="NAD(P)-binding Rossmann-fold domains"/>
    <property type="match status" value="1"/>
</dbReference>
<proteinExistence type="inferred from homology"/>
<dbReference type="InterPro" id="IPR050425">
    <property type="entry name" value="NAD(P)_dehydrat-like"/>
</dbReference>
<keyword evidence="5" id="KW-1185">Reference proteome</keyword>
<comment type="similarity">
    <text evidence="2">Belongs to the NAD(P)-dependent epimerase/dehydratase family. Dihydroflavonol-4-reductase subfamily.</text>
</comment>
<dbReference type="AlphaFoldDB" id="A0AA38RFV0"/>
<organism evidence="4 5">
    <name type="scientific">Pleurostoma richardsiae</name>
    <dbReference type="NCBI Taxonomy" id="41990"/>
    <lineage>
        <taxon>Eukaryota</taxon>
        <taxon>Fungi</taxon>
        <taxon>Dikarya</taxon>
        <taxon>Ascomycota</taxon>
        <taxon>Pezizomycotina</taxon>
        <taxon>Sordariomycetes</taxon>
        <taxon>Sordariomycetidae</taxon>
        <taxon>Calosphaeriales</taxon>
        <taxon>Pleurostomataceae</taxon>
        <taxon>Pleurostoma</taxon>
    </lineage>
</organism>
<dbReference type="PANTHER" id="PTHR10366:SF562">
    <property type="entry name" value="ALDEHYDE REDUCTASE II (AFU_ORTHOLOGUE AFUA_1G11360)"/>
    <property type="match status" value="1"/>
</dbReference>